<comment type="caution">
    <text evidence="1">The sequence shown here is derived from an EMBL/GenBank/DDBJ whole genome shotgun (WGS) entry which is preliminary data.</text>
</comment>
<dbReference type="Gene3D" id="3.40.50.2000">
    <property type="entry name" value="Glycogen Phosphorylase B"/>
    <property type="match status" value="1"/>
</dbReference>
<dbReference type="AlphaFoldDB" id="A0A5C6E3R8"/>
<keyword evidence="2" id="KW-1185">Reference proteome</keyword>
<reference evidence="1 2" key="1">
    <citation type="submission" date="2019-02" db="EMBL/GenBank/DDBJ databases">
        <title>Deep-cultivation of Planctomycetes and their phenomic and genomic characterization uncovers novel biology.</title>
        <authorList>
            <person name="Wiegand S."/>
            <person name="Jogler M."/>
            <person name="Boedeker C."/>
            <person name="Pinto D."/>
            <person name="Vollmers J."/>
            <person name="Rivas-Marin E."/>
            <person name="Kohn T."/>
            <person name="Peeters S.H."/>
            <person name="Heuer A."/>
            <person name="Rast P."/>
            <person name="Oberbeckmann S."/>
            <person name="Bunk B."/>
            <person name="Jeske O."/>
            <person name="Meyerdierks A."/>
            <person name="Storesund J.E."/>
            <person name="Kallscheuer N."/>
            <person name="Luecker S."/>
            <person name="Lage O.M."/>
            <person name="Pohl T."/>
            <person name="Merkel B.J."/>
            <person name="Hornburger P."/>
            <person name="Mueller R.-W."/>
            <person name="Bruemmer F."/>
            <person name="Labrenz M."/>
            <person name="Spormann A.M."/>
            <person name="Op Den Camp H."/>
            <person name="Overmann J."/>
            <person name="Amann R."/>
            <person name="Jetten M.S.M."/>
            <person name="Mascher T."/>
            <person name="Medema M.H."/>
            <person name="Devos D.P."/>
            <person name="Kaster A.-K."/>
            <person name="Ovreas L."/>
            <person name="Rohde M."/>
            <person name="Galperin M.Y."/>
            <person name="Jogler C."/>
        </authorList>
    </citation>
    <scope>NUCLEOTIDE SEQUENCE [LARGE SCALE GENOMIC DNA]</scope>
    <source>
        <strain evidence="1 2">Poly41</strain>
    </source>
</reference>
<proteinExistence type="predicted"/>
<name>A0A5C6E3R8_9BACT</name>
<protein>
    <recommendedName>
        <fullName evidence="3">Glycosyl transferases group 1</fullName>
    </recommendedName>
</protein>
<dbReference type="Proteomes" id="UP000319143">
    <property type="component" value="Unassembled WGS sequence"/>
</dbReference>
<organism evidence="1 2">
    <name type="scientific">Novipirellula artificiosorum</name>
    <dbReference type="NCBI Taxonomy" id="2528016"/>
    <lineage>
        <taxon>Bacteria</taxon>
        <taxon>Pseudomonadati</taxon>
        <taxon>Planctomycetota</taxon>
        <taxon>Planctomycetia</taxon>
        <taxon>Pirellulales</taxon>
        <taxon>Pirellulaceae</taxon>
        <taxon>Novipirellula</taxon>
    </lineage>
</organism>
<dbReference type="RefSeq" id="WP_146524010.1">
    <property type="nucleotide sequence ID" value="NZ_SJPV01000001.1"/>
</dbReference>
<dbReference type="SUPFAM" id="SSF53756">
    <property type="entry name" value="UDP-Glycosyltransferase/glycogen phosphorylase"/>
    <property type="match status" value="1"/>
</dbReference>
<evidence type="ECO:0008006" key="3">
    <source>
        <dbReference type="Google" id="ProtNLM"/>
    </source>
</evidence>
<dbReference type="OrthoDB" id="269113at2"/>
<dbReference type="EMBL" id="SJPV01000001">
    <property type="protein sequence ID" value="TWU41849.1"/>
    <property type="molecule type" value="Genomic_DNA"/>
</dbReference>
<sequence>MHDPTPRLLLFDDNIHSLGGHFLELASLLIQGAKQLGYTTCLATHHSFKAFDSVDFANEVFPVFRVRRMVEWSLGVDGRSKVRRKVDGSSVGGSWMENQRQALRGPLSRHERRPQVMLHRWSQAFFDLLSHWQVDSRDTLVVNTGDDFVLLALATALAKRDAIDPDATPLTIHIVFHFGVYDPITTEQRKRQFGAQVNDTLRQMASHHLHLHATTHSLTSQLKQVGVSVTPIPYPTRYRPPSLGSCDPSGRRKIVLAGTPRPEKGRHMIPELLSTIHHPYLSNGEYQMSMQMPARRWKRMIPVSMRPEYRRASAADSQSVASPSKGLFEIKPSDMPATDYHRWLDTADVGLFLYEPERYVARCSGVLLEMLIRGVPVIVPNRCWLADQVREAGGEGSVGYIYNSLDQIPEILDRLGKDYESIRRQSIQYASEIARRHASVNTLRQMGIADARQVHLHRVPLRPTTNEFSRGLQGTHACN</sequence>
<accession>A0A5C6E3R8</accession>
<evidence type="ECO:0000313" key="1">
    <source>
        <dbReference type="EMBL" id="TWU41849.1"/>
    </source>
</evidence>
<evidence type="ECO:0000313" key="2">
    <source>
        <dbReference type="Proteomes" id="UP000319143"/>
    </source>
</evidence>
<gene>
    <name evidence="1" type="ORF">Poly41_01410</name>
</gene>